<name>A0AAJ5D262_PANPU</name>
<evidence type="ECO:0000313" key="3">
    <source>
        <dbReference type="EMBL" id="SUA92240.1"/>
    </source>
</evidence>
<feature type="domain" description="Helicase HerA-like C-terminal" evidence="2">
    <location>
        <begin position="63"/>
        <end position="561"/>
    </location>
</feature>
<reference evidence="3 4" key="1">
    <citation type="submission" date="2018-06" db="EMBL/GenBank/DDBJ databases">
        <authorList>
            <consortium name="Pathogen Informatics"/>
            <person name="Doyle S."/>
        </authorList>
    </citation>
    <scope>NUCLEOTIDE SEQUENCE [LARGE SCALE GENOMIC DNA]</scope>
    <source>
        <strain evidence="3 4">NCTC13159</strain>
    </source>
</reference>
<dbReference type="Proteomes" id="UP000254589">
    <property type="component" value="Unassembled WGS sequence"/>
</dbReference>
<dbReference type="GO" id="GO:0008483">
    <property type="term" value="F:transaminase activity"/>
    <property type="evidence" value="ECO:0007669"/>
    <property type="project" value="UniProtKB-KW"/>
</dbReference>
<accession>A0AAJ5D262</accession>
<dbReference type="EMBL" id="UGSJ01000001">
    <property type="protein sequence ID" value="SUA92240.1"/>
    <property type="molecule type" value="Genomic_DNA"/>
</dbReference>
<comment type="caution">
    <text evidence="3">The sequence shown here is derived from an EMBL/GenBank/DDBJ whole genome shotgun (WGS) entry which is preliminary data.</text>
</comment>
<dbReference type="InterPro" id="IPR033186">
    <property type="entry name" value="HerA_C"/>
</dbReference>
<dbReference type="InterPro" id="IPR051162">
    <property type="entry name" value="T4SS_component"/>
</dbReference>
<protein>
    <submittedName>
        <fullName evidence="3">Ornithine/acetylornithine aminotransferase</fullName>
    </submittedName>
</protein>
<organism evidence="3 4">
    <name type="scientific">Pandoraea pulmonicola</name>
    <dbReference type="NCBI Taxonomy" id="93221"/>
    <lineage>
        <taxon>Bacteria</taxon>
        <taxon>Pseudomonadati</taxon>
        <taxon>Pseudomonadota</taxon>
        <taxon>Betaproteobacteria</taxon>
        <taxon>Burkholderiales</taxon>
        <taxon>Burkholderiaceae</taxon>
        <taxon>Pandoraea</taxon>
    </lineage>
</organism>
<evidence type="ECO:0000313" key="4">
    <source>
        <dbReference type="Proteomes" id="UP000254589"/>
    </source>
</evidence>
<gene>
    <name evidence="3" type="ORF">NCTC13159_03763</name>
</gene>
<sequence>MPRKSVPSQASSVASSAVSSPASSSSPADTSAATASSAAATPAPAAHLPVGASSAQDTGDRLVIARNAQHVLGLLPAMGNRHGLITGATGTGKTVTLQVMAQAFSDIGVPVFLADVKGDLTGITQPGTETPKLKERVANLGFDTPDWHGSPATLWDVFGEQGHPVRATVSDLGPLLLARLLGLNETQSGVLNLVFKIADDNGLLLLDSKDLRAMLQHVGDNASTFTTQYGNISAASIGAIQRGLLTLEQQGADKFFGEPMLNIEDFMQTDAQGRGMVNILAADKLLAAPRIYATFLLWLLAELFERLPEVGDPEKPKLVFFFDEAHLLFNEAPKPLLERIEQMVRLIRSKGVGVYFVTQNPVDVPDTVLGQLGNRVQHALRAYSPRDQKAVKVAAQTMRANPALDIETVIGELGVGEALVSLLDEKGRPAVTERAYVAPPASRIGPITPQERAALMASSLVAGVYENAVDRESAYEKLVGRTQSRQVDAPAGGASGGTSGGGLLDTVKDSLGGLLGGAGGSLRKDTAIEAMVKSTARTVGSQLGREIVRGVLGSIFGGSRRR</sequence>
<evidence type="ECO:0000259" key="2">
    <source>
        <dbReference type="Pfam" id="PF05872"/>
    </source>
</evidence>
<dbReference type="Gene3D" id="3.40.50.300">
    <property type="entry name" value="P-loop containing nucleotide triphosphate hydrolases"/>
    <property type="match status" value="2"/>
</dbReference>
<dbReference type="PANTHER" id="PTHR30121">
    <property type="entry name" value="UNCHARACTERIZED PROTEIN YJGR-RELATED"/>
    <property type="match status" value="1"/>
</dbReference>
<dbReference type="RefSeq" id="WP_084072715.1">
    <property type="nucleotide sequence ID" value="NZ_UGSJ01000001.1"/>
</dbReference>
<dbReference type="Pfam" id="PF05872">
    <property type="entry name" value="HerA_C"/>
    <property type="match status" value="1"/>
</dbReference>
<dbReference type="AlphaFoldDB" id="A0AAJ5D262"/>
<dbReference type="SUPFAM" id="SSF52540">
    <property type="entry name" value="P-loop containing nucleoside triphosphate hydrolases"/>
    <property type="match status" value="1"/>
</dbReference>
<keyword evidence="3" id="KW-0032">Aminotransferase</keyword>
<feature type="region of interest" description="Disordered" evidence="1">
    <location>
        <begin position="1"/>
        <end position="39"/>
    </location>
</feature>
<dbReference type="PANTHER" id="PTHR30121:SF6">
    <property type="entry name" value="SLR6007 PROTEIN"/>
    <property type="match status" value="1"/>
</dbReference>
<evidence type="ECO:0000256" key="1">
    <source>
        <dbReference type="SAM" id="MobiDB-lite"/>
    </source>
</evidence>
<proteinExistence type="predicted"/>
<keyword evidence="3" id="KW-0808">Transferase</keyword>
<dbReference type="InterPro" id="IPR027417">
    <property type="entry name" value="P-loop_NTPase"/>
</dbReference>